<sequence length="538" mass="58970">MLHRRVVGIIFICVVSLATGCPEPANQRGSELEARQQASDQQPTMRATPKAEPEMSESERLAFISKMKPQVDAFCGDCHATSPPSSSTKEDWIAEVKQGFLLYRTSGRNDLEVPNQDLVLKYFQCQAPTTFDLTRSIDNYPATPVTLDQTSPPIASGRSPAVTNVQWVESGIGDASALIYCDIATGGIKAYWPSKPEQPPQTLGTVFQPVHVQPYDLNQDQALDLIVADIGEFNANESDLGQVVWLRQKPDAGEFERVILLEGLSRIADVREGDFDSDGDTDLLVAAFGWRKTGRIFLMVNQGTQTNDVPDFEIREVDPRHGAVHVPPADLNADGHLDFVALISQEHEVVEAFLNDGTGNFQRQEIWNAPDPAYGSSGIELVDLDGDNDLDVLMTNGDSFDRGAKPYHSVQWLENQGAYPFVHHHLCTMPGVMSARAADFDADGDLDVVATALLVGTSRTQLDSINSSSVVMLMQEAPGEFRATQVEAKSPQHLAITVGDFDHDGKPDFAAGNFLRQSMQPASDLLLWWNRSKSTDGN</sequence>
<gene>
    <name evidence="3" type="ORF">SV7mr_21950</name>
</gene>
<name>A0A517SU80_9BACT</name>
<evidence type="ECO:0000256" key="1">
    <source>
        <dbReference type="ARBA" id="ARBA00022729"/>
    </source>
</evidence>
<evidence type="ECO:0000313" key="4">
    <source>
        <dbReference type="Proteomes" id="UP000315003"/>
    </source>
</evidence>
<dbReference type="PANTHER" id="PTHR45460:SF2">
    <property type="entry name" value="ALPHA 1,3 GLUCANASE, GH71 FAMILY (EUROFUNG)"/>
    <property type="match status" value="1"/>
</dbReference>
<evidence type="ECO:0000256" key="2">
    <source>
        <dbReference type="SAM" id="MobiDB-lite"/>
    </source>
</evidence>
<keyword evidence="4" id="KW-1185">Reference proteome</keyword>
<dbReference type="Gene3D" id="2.130.10.130">
    <property type="entry name" value="Integrin alpha, N-terminal"/>
    <property type="match status" value="2"/>
</dbReference>
<dbReference type="PROSITE" id="PS51257">
    <property type="entry name" value="PROKAR_LIPOPROTEIN"/>
    <property type="match status" value="1"/>
</dbReference>
<dbReference type="AlphaFoldDB" id="A0A517SU80"/>
<dbReference type="PANTHER" id="PTHR45460">
    <property type="entry name" value="SIMILAR TO CYSTEINE PROTEINASE"/>
    <property type="match status" value="1"/>
</dbReference>
<dbReference type="Pfam" id="PF13517">
    <property type="entry name" value="FG-GAP_3"/>
    <property type="match status" value="2"/>
</dbReference>
<accession>A0A517SU80</accession>
<dbReference type="OrthoDB" id="227135at2"/>
<dbReference type="InterPro" id="IPR013517">
    <property type="entry name" value="FG-GAP"/>
</dbReference>
<dbReference type="SUPFAM" id="SSF69318">
    <property type="entry name" value="Integrin alpha N-terminal domain"/>
    <property type="match status" value="1"/>
</dbReference>
<dbReference type="Proteomes" id="UP000315003">
    <property type="component" value="Chromosome"/>
</dbReference>
<reference evidence="3 4" key="1">
    <citation type="submission" date="2019-02" db="EMBL/GenBank/DDBJ databases">
        <title>Deep-cultivation of Planctomycetes and their phenomic and genomic characterization uncovers novel biology.</title>
        <authorList>
            <person name="Wiegand S."/>
            <person name="Jogler M."/>
            <person name="Boedeker C."/>
            <person name="Pinto D."/>
            <person name="Vollmers J."/>
            <person name="Rivas-Marin E."/>
            <person name="Kohn T."/>
            <person name="Peeters S.H."/>
            <person name="Heuer A."/>
            <person name="Rast P."/>
            <person name="Oberbeckmann S."/>
            <person name="Bunk B."/>
            <person name="Jeske O."/>
            <person name="Meyerdierks A."/>
            <person name="Storesund J.E."/>
            <person name="Kallscheuer N."/>
            <person name="Luecker S."/>
            <person name="Lage O.M."/>
            <person name="Pohl T."/>
            <person name="Merkel B.J."/>
            <person name="Hornburger P."/>
            <person name="Mueller R.-W."/>
            <person name="Bruemmer F."/>
            <person name="Labrenz M."/>
            <person name="Spormann A.M."/>
            <person name="Op den Camp H."/>
            <person name="Overmann J."/>
            <person name="Amann R."/>
            <person name="Jetten M.S.M."/>
            <person name="Mascher T."/>
            <person name="Medema M.H."/>
            <person name="Devos D.P."/>
            <person name="Kaster A.-K."/>
            <person name="Ovreas L."/>
            <person name="Rohde M."/>
            <person name="Galperin M.Y."/>
            <person name="Jogler C."/>
        </authorList>
    </citation>
    <scope>NUCLEOTIDE SEQUENCE [LARGE SCALE GENOMIC DNA]</scope>
    <source>
        <strain evidence="3 4">SV_7m_r</strain>
    </source>
</reference>
<protein>
    <submittedName>
        <fullName evidence="3">FG-GAP repeat protein</fullName>
    </submittedName>
</protein>
<dbReference type="EMBL" id="CP036272">
    <property type="protein sequence ID" value="QDT59686.1"/>
    <property type="molecule type" value="Genomic_DNA"/>
</dbReference>
<feature type="compositionally biased region" description="Polar residues" evidence="2">
    <location>
        <begin position="36"/>
        <end position="45"/>
    </location>
</feature>
<dbReference type="InterPro" id="IPR028994">
    <property type="entry name" value="Integrin_alpha_N"/>
</dbReference>
<feature type="region of interest" description="Disordered" evidence="2">
    <location>
        <begin position="24"/>
        <end position="56"/>
    </location>
</feature>
<proteinExistence type="predicted"/>
<keyword evidence="1" id="KW-0732">Signal</keyword>
<organism evidence="3 4">
    <name type="scientific">Stieleria bergensis</name>
    <dbReference type="NCBI Taxonomy" id="2528025"/>
    <lineage>
        <taxon>Bacteria</taxon>
        <taxon>Pseudomonadati</taxon>
        <taxon>Planctomycetota</taxon>
        <taxon>Planctomycetia</taxon>
        <taxon>Pirellulales</taxon>
        <taxon>Pirellulaceae</taxon>
        <taxon>Stieleria</taxon>
    </lineage>
</organism>
<evidence type="ECO:0000313" key="3">
    <source>
        <dbReference type="EMBL" id="QDT59686.1"/>
    </source>
</evidence>